<reference evidence="2 3" key="1">
    <citation type="submission" date="2019-04" db="EMBL/GenBank/DDBJ databases">
        <title>Friends and foes A comparative genomics studyof 23 Aspergillus species from section Flavi.</title>
        <authorList>
            <consortium name="DOE Joint Genome Institute"/>
            <person name="Kjaerbolling I."/>
            <person name="Vesth T."/>
            <person name="Frisvad J.C."/>
            <person name="Nybo J.L."/>
            <person name="Theobald S."/>
            <person name="Kildgaard S."/>
            <person name="Isbrandt T."/>
            <person name="Kuo A."/>
            <person name="Sato A."/>
            <person name="Lyhne E.K."/>
            <person name="Kogle M.E."/>
            <person name="Wiebenga A."/>
            <person name="Kun R.S."/>
            <person name="Lubbers R.J."/>
            <person name="Makela M.R."/>
            <person name="Barry K."/>
            <person name="Chovatia M."/>
            <person name="Clum A."/>
            <person name="Daum C."/>
            <person name="Haridas S."/>
            <person name="He G."/>
            <person name="LaButti K."/>
            <person name="Lipzen A."/>
            <person name="Mondo S."/>
            <person name="Riley R."/>
            <person name="Salamov A."/>
            <person name="Simmons B.A."/>
            <person name="Magnuson J.K."/>
            <person name="Henrissat B."/>
            <person name="Mortensen U.H."/>
            <person name="Larsen T.O."/>
            <person name="Devries R.P."/>
            <person name="Grigoriev I.V."/>
            <person name="Machida M."/>
            <person name="Baker S.E."/>
            <person name="Andersen M.R."/>
        </authorList>
    </citation>
    <scope>NUCLEOTIDE SEQUENCE [LARGE SCALE GENOMIC DNA]</scope>
    <source>
        <strain evidence="2 3">IBT 29228</strain>
    </source>
</reference>
<name>A0A5N7B4W7_9EURO</name>
<protein>
    <submittedName>
        <fullName evidence="2">Uncharacterized protein</fullName>
    </submittedName>
</protein>
<keyword evidence="1" id="KW-0472">Membrane</keyword>
<feature type="transmembrane region" description="Helical" evidence="1">
    <location>
        <begin position="21"/>
        <end position="38"/>
    </location>
</feature>
<keyword evidence="1" id="KW-0812">Transmembrane</keyword>
<dbReference type="EMBL" id="ML736241">
    <property type="protein sequence ID" value="KAE8376419.1"/>
    <property type="molecule type" value="Genomic_DNA"/>
</dbReference>
<dbReference type="OrthoDB" id="10376146at2759"/>
<sequence>MENHLDKNGDSTPKIPITRRALECIFLFTSLGYIQLVIKDWFSLEGGYLFLYIVCWAAFNSTTMCLYFAYRQPLLKTLPGRRNSYLSYFY</sequence>
<feature type="transmembrane region" description="Helical" evidence="1">
    <location>
        <begin position="50"/>
        <end position="70"/>
    </location>
</feature>
<evidence type="ECO:0000256" key="1">
    <source>
        <dbReference type="SAM" id="Phobius"/>
    </source>
</evidence>
<evidence type="ECO:0000313" key="2">
    <source>
        <dbReference type="EMBL" id="KAE8376419.1"/>
    </source>
</evidence>
<gene>
    <name evidence="2" type="ORF">BDV26DRAFT_265685</name>
</gene>
<accession>A0A5N7B4W7</accession>
<keyword evidence="1" id="KW-1133">Transmembrane helix</keyword>
<dbReference type="AlphaFoldDB" id="A0A5N7B4W7"/>
<evidence type="ECO:0000313" key="3">
    <source>
        <dbReference type="Proteomes" id="UP000326198"/>
    </source>
</evidence>
<dbReference type="Proteomes" id="UP000326198">
    <property type="component" value="Unassembled WGS sequence"/>
</dbReference>
<proteinExistence type="predicted"/>
<keyword evidence="3" id="KW-1185">Reference proteome</keyword>
<organism evidence="2 3">
    <name type="scientific">Aspergillus bertholletiae</name>
    <dbReference type="NCBI Taxonomy" id="1226010"/>
    <lineage>
        <taxon>Eukaryota</taxon>
        <taxon>Fungi</taxon>
        <taxon>Dikarya</taxon>
        <taxon>Ascomycota</taxon>
        <taxon>Pezizomycotina</taxon>
        <taxon>Eurotiomycetes</taxon>
        <taxon>Eurotiomycetidae</taxon>
        <taxon>Eurotiales</taxon>
        <taxon>Aspergillaceae</taxon>
        <taxon>Aspergillus</taxon>
        <taxon>Aspergillus subgen. Circumdati</taxon>
    </lineage>
</organism>